<evidence type="ECO:0000313" key="2">
    <source>
        <dbReference type="Proteomes" id="UP000805193"/>
    </source>
</evidence>
<sequence length="411" mass="45550">MQAGATCASEGVPKGFGSFGASTNDAESSEHCMVAQDEQLLAATGLPRCRFWLRRSLSALEFGATEFSRTMSNRSQPEQEKPADEKLCQNCQRLVAVPNFLVHSVHCQRNIVLCPECSSPVPRSGLEEHRRTHAPIRCPDCKCCVELQHLSEHKENDCAKRLVTCEFCELSCPCDTMPDHLEYCGSRTQECSGCGRLVMLRDRQHQCSPPDDADHVSEQLDILDISGPDADDDVYDQLWLPPPELLSRASSESSSVPDPYPPEEVQLPCEFCSLLCPMEDLILHQSGCGPMQQRREDRSPEPPPPESPQEQLVDMGPCEICDKLLPMYELHSHQLGCILEPGQPAEQEEGGLPCELCQQCFPVAALARHQATCDLSTEEALLSDELYPAMAGGQLLTGQRWAEGNHRHDAR</sequence>
<reference evidence="1 2" key="1">
    <citation type="journal article" date="2020" name="Cell">
        <title>Large-Scale Comparative Analyses of Tick Genomes Elucidate Their Genetic Diversity and Vector Capacities.</title>
        <authorList>
            <consortium name="Tick Genome and Microbiome Consortium (TIGMIC)"/>
            <person name="Jia N."/>
            <person name="Wang J."/>
            <person name="Shi W."/>
            <person name="Du L."/>
            <person name="Sun Y."/>
            <person name="Zhan W."/>
            <person name="Jiang J.F."/>
            <person name="Wang Q."/>
            <person name="Zhang B."/>
            <person name="Ji P."/>
            <person name="Bell-Sakyi L."/>
            <person name="Cui X.M."/>
            <person name="Yuan T.T."/>
            <person name="Jiang B.G."/>
            <person name="Yang W.F."/>
            <person name="Lam T.T."/>
            <person name="Chang Q.C."/>
            <person name="Ding S.J."/>
            <person name="Wang X.J."/>
            <person name="Zhu J.G."/>
            <person name="Ruan X.D."/>
            <person name="Zhao L."/>
            <person name="Wei J.T."/>
            <person name="Ye R.Z."/>
            <person name="Que T.C."/>
            <person name="Du C.H."/>
            <person name="Zhou Y.H."/>
            <person name="Cheng J.X."/>
            <person name="Dai P.F."/>
            <person name="Guo W.B."/>
            <person name="Han X.H."/>
            <person name="Huang E.J."/>
            <person name="Li L.F."/>
            <person name="Wei W."/>
            <person name="Gao Y.C."/>
            <person name="Liu J.Z."/>
            <person name="Shao H.Z."/>
            <person name="Wang X."/>
            <person name="Wang C.C."/>
            <person name="Yang T.C."/>
            <person name="Huo Q.B."/>
            <person name="Li W."/>
            <person name="Chen H.Y."/>
            <person name="Chen S.E."/>
            <person name="Zhou L.G."/>
            <person name="Ni X.B."/>
            <person name="Tian J.H."/>
            <person name="Sheng Y."/>
            <person name="Liu T."/>
            <person name="Pan Y.S."/>
            <person name="Xia L.Y."/>
            <person name="Li J."/>
            <person name="Zhao F."/>
            <person name="Cao W.C."/>
        </authorList>
    </citation>
    <scope>NUCLEOTIDE SEQUENCE [LARGE SCALE GENOMIC DNA]</scope>
    <source>
        <strain evidence="1">Iper-2018</strain>
    </source>
</reference>
<keyword evidence="2" id="KW-1185">Reference proteome</keyword>
<dbReference type="EMBL" id="JABSTQ010011140">
    <property type="protein sequence ID" value="KAG0414852.1"/>
    <property type="molecule type" value="Genomic_DNA"/>
</dbReference>
<organism evidence="1 2">
    <name type="scientific">Ixodes persulcatus</name>
    <name type="common">Taiga tick</name>
    <dbReference type="NCBI Taxonomy" id="34615"/>
    <lineage>
        <taxon>Eukaryota</taxon>
        <taxon>Metazoa</taxon>
        <taxon>Ecdysozoa</taxon>
        <taxon>Arthropoda</taxon>
        <taxon>Chelicerata</taxon>
        <taxon>Arachnida</taxon>
        <taxon>Acari</taxon>
        <taxon>Parasitiformes</taxon>
        <taxon>Ixodida</taxon>
        <taxon>Ixodoidea</taxon>
        <taxon>Ixodidae</taxon>
        <taxon>Ixodinae</taxon>
        <taxon>Ixodes</taxon>
    </lineage>
</organism>
<accession>A0AC60P6G1</accession>
<protein>
    <submittedName>
        <fullName evidence="1">Uncharacterized protein</fullName>
    </submittedName>
</protein>
<dbReference type="Proteomes" id="UP000805193">
    <property type="component" value="Unassembled WGS sequence"/>
</dbReference>
<comment type="caution">
    <text evidence="1">The sequence shown here is derived from an EMBL/GenBank/DDBJ whole genome shotgun (WGS) entry which is preliminary data.</text>
</comment>
<name>A0AC60P6G1_IXOPE</name>
<gene>
    <name evidence="1" type="ORF">HPB47_007970</name>
</gene>
<proteinExistence type="predicted"/>
<evidence type="ECO:0000313" key="1">
    <source>
        <dbReference type="EMBL" id="KAG0414852.1"/>
    </source>
</evidence>